<evidence type="ECO:0000313" key="10">
    <source>
        <dbReference type="EMBL" id="TBT95784.1"/>
    </source>
</evidence>
<evidence type="ECO:0000256" key="4">
    <source>
        <dbReference type="ARBA" id="ARBA00022679"/>
    </source>
</evidence>
<dbReference type="InterPro" id="IPR036974">
    <property type="entry name" value="PUA_sf"/>
</dbReference>
<keyword evidence="1 8" id="KW-0963">Cytoplasm</keyword>
<dbReference type="FunFam" id="3.40.1160.10:FF:000018">
    <property type="entry name" value="Glutamate 5-kinase"/>
    <property type="match status" value="1"/>
</dbReference>
<protein>
    <recommendedName>
        <fullName evidence="8">Glutamate 5-kinase</fullName>
        <ecNumber evidence="8">2.7.2.11</ecNumber>
    </recommendedName>
    <alternativeName>
        <fullName evidence="8">Gamma-glutamyl kinase</fullName>
        <shortName evidence="8">GK</shortName>
    </alternativeName>
</protein>
<feature type="binding site" evidence="8">
    <location>
        <position position="15"/>
    </location>
    <ligand>
        <name>ATP</name>
        <dbReference type="ChEBI" id="CHEBI:30616"/>
    </ligand>
</feature>
<dbReference type="InterPro" id="IPR011529">
    <property type="entry name" value="Glu_5kinase"/>
</dbReference>
<dbReference type="AlphaFoldDB" id="A0A4Q9KMX4"/>
<dbReference type="PANTHER" id="PTHR43654:SF1">
    <property type="entry name" value="ISOPENTENYL PHOSPHATE KINASE"/>
    <property type="match status" value="1"/>
</dbReference>
<dbReference type="EMBL" id="SDMR01000002">
    <property type="protein sequence ID" value="TBT95784.1"/>
    <property type="molecule type" value="Genomic_DNA"/>
</dbReference>
<dbReference type="InterPro" id="IPR001057">
    <property type="entry name" value="Glu/AcGlu_kinase"/>
</dbReference>
<dbReference type="Gene3D" id="2.30.130.10">
    <property type="entry name" value="PUA domain"/>
    <property type="match status" value="1"/>
</dbReference>
<keyword evidence="7 8" id="KW-0067">ATP-binding</keyword>
<dbReference type="SUPFAM" id="SSF53633">
    <property type="entry name" value="Carbamate kinase-like"/>
    <property type="match status" value="1"/>
</dbReference>
<dbReference type="PROSITE" id="PS50890">
    <property type="entry name" value="PUA"/>
    <property type="match status" value="1"/>
</dbReference>
<dbReference type="InterPro" id="IPR001048">
    <property type="entry name" value="Asp/Glu/Uridylate_kinase"/>
</dbReference>
<dbReference type="GO" id="GO:0004349">
    <property type="term" value="F:glutamate 5-kinase activity"/>
    <property type="evidence" value="ECO:0007669"/>
    <property type="project" value="UniProtKB-UniRule"/>
</dbReference>
<dbReference type="UniPathway" id="UPA00098">
    <property type="reaction ID" value="UER00359"/>
</dbReference>
<dbReference type="OrthoDB" id="9804434at2"/>
<comment type="catalytic activity">
    <reaction evidence="8">
        <text>L-glutamate + ATP = L-glutamyl 5-phosphate + ADP</text>
        <dbReference type="Rhea" id="RHEA:14877"/>
        <dbReference type="ChEBI" id="CHEBI:29985"/>
        <dbReference type="ChEBI" id="CHEBI:30616"/>
        <dbReference type="ChEBI" id="CHEBI:58274"/>
        <dbReference type="ChEBI" id="CHEBI:456216"/>
        <dbReference type="EC" id="2.7.2.11"/>
    </reaction>
</comment>
<evidence type="ECO:0000259" key="9">
    <source>
        <dbReference type="SMART" id="SM00359"/>
    </source>
</evidence>
<feature type="binding site" evidence="8">
    <location>
        <begin position="214"/>
        <end position="220"/>
    </location>
    <ligand>
        <name>ATP</name>
        <dbReference type="ChEBI" id="CHEBI:30616"/>
    </ligand>
</feature>
<feature type="binding site" evidence="8">
    <location>
        <position position="55"/>
    </location>
    <ligand>
        <name>substrate</name>
    </ligand>
</feature>
<dbReference type="EC" id="2.7.2.11" evidence="8"/>
<sequence>MRRTHIGDARRVVVKIGSSSLTGPGGRLDGRHLFALVDAIATAVENGRQVVLVSSGAIAAGMGPLKLKSRPRDLASQQAAASVGQGVLLEKYSQLFGARGMTVGQVLLTVDDVTHKNTYSNALRTFTRLLELGVVTIVNENDTVATHEIRFGDNDRLAALVAHLVQADALILLSDVDALYTAHPASPDARRIELVDDLDALDVDTSRAGSTVGTGGMTTKVEAARIATDSGIPVLLASADSVGDALAGRDVGTLFLPTGRRRSRRLLWLAYASKARGELTLDEGAVDAVTLRQASLLPAGITGAKGDFHAGDAVKLLDATGRVIARGIVNYDASDLPRIMGRSTRELASELGAEFEREVVHRDQLTLKKRS</sequence>
<dbReference type="InterPro" id="IPR005715">
    <property type="entry name" value="Glu_5kinase/COase_Synthase"/>
</dbReference>
<comment type="function">
    <text evidence="8">Catalyzes the transfer of a phosphate group to glutamate to form L-glutamate 5-phosphate.</text>
</comment>
<feature type="domain" description="PUA" evidence="9">
    <location>
        <begin position="277"/>
        <end position="356"/>
    </location>
</feature>
<dbReference type="InterPro" id="IPR015947">
    <property type="entry name" value="PUA-like_sf"/>
</dbReference>
<dbReference type="PANTHER" id="PTHR43654">
    <property type="entry name" value="GLUTAMATE 5-KINASE"/>
    <property type="match status" value="1"/>
</dbReference>
<dbReference type="InterPro" id="IPR019797">
    <property type="entry name" value="Glutamate_5-kinase_CS"/>
</dbReference>
<name>A0A4Q9KMX4_PROTD</name>
<reference evidence="10 11" key="1">
    <citation type="submission" date="2019-01" db="EMBL/GenBank/DDBJ databases">
        <title>Lactibacter flavus gen. nov., sp. nov., a novel bacterium of the family Propionibacteriaceae isolated from raw milk and dairy products.</title>
        <authorList>
            <person name="Huptas C."/>
            <person name="Wenning M."/>
            <person name="Breitenwieser F."/>
            <person name="Doll E."/>
            <person name="Von Neubeck M."/>
            <person name="Busse H.-J."/>
            <person name="Scherer S."/>
        </authorList>
    </citation>
    <scope>NUCLEOTIDE SEQUENCE [LARGE SCALE GENOMIC DNA]</scope>
    <source>
        <strain evidence="10 11">DSM 22130</strain>
    </source>
</reference>
<dbReference type="InterPro" id="IPR041739">
    <property type="entry name" value="G5K_ProB"/>
</dbReference>
<evidence type="ECO:0000256" key="6">
    <source>
        <dbReference type="ARBA" id="ARBA00022777"/>
    </source>
</evidence>
<keyword evidence="3 8" id="KW-0641">Proline biosynthesis</keyword>
<organism evidence="10 11">
    <name type="scientific">Propioniciclava tarda</name>
    <dbReference type="NCBI Taxonomy" id="433330"/>
    <lineage>
        <taxon>Bacteria</taxon>
        <taxon>Bacillati</taxon>
        <taxon>Actinomycetota</taxon>
        <taxon>Actinomycetes</taxon>
        <taxon>Propionibacteriales</taxon>
        <taxon>Propionibacteriaceae</taxon>
        <taxon>Propioniciclava</taxon>
    </lineage>
</organism>
<gene>
    <name evidence="8" type="primary">proB</name>
    <name evidence="10" type="ORF">ET996_02035</name>
</gene>
<keyword evidence="2 8" id="KW-0028">Amino-acid biosynthesis</keyword>
<dbReference type="Pfam" id="PF00696">
    <property type="entry name" value="AA_kinase"/>
    <property type="match status" value="1"/>
</dbReference>
<dbReference type="Proteomes" id="UP000291933">
    <property type="component" value="Unassembled WGS sequence"/>
</dbReference>
<dbReference type="PRINTS" id="PR00474">
    <property type="entry name" value="GLU5KINASE"/>
</dbReference>
<feature type="binding site" evidence="8">
    <location>
        <position position="154"/>
    </location>
    <ligand>
        <name>substrate</name>
    </ligand>
</feature>
<proteinExistence type="inferred from homology"/>
<dbReference type="GO" id="GO:0055129">
    <property type="term" value="P:L-proline biosynthetic process"/>
    <property type="evidence" value="ECO:0007669"/>
    <property type="project" value="UniProtKB-UniRule"/>
</dbReference>
<keyword evidence="6 8" id="KW-0418">Kinase</keyword>
<dbReference type="RefSeq" id="WP_131170899.1">
    <property type="nucleotide sequence ID" value="NZ_FXTL01000002.1"/>
</dbReference>
<dbReference type="InterPro" id="IPR036393">
    <property type="entry name" value="AceGlu_kinase-like_sf"/>
</dbReference>
<dbReference type="PIRSF" id="PIRSF000729">
    <property type="entry name" value="GK"/>
    <property type="match status" value="1"/>
</dbReference>
<dbReference type="Gene3D" id="3.40.1160.10">
    <property type="entry name" value="Acetylglutamate kinase-like"/>
    <property type="match status" value="1"/>
</dbReference>
<evidence type="ECO:0000256" key="1">
    <source>
        <dbReference type="ARBA" id="ARBA00022490"/>
    </source>
</evidence>
<evidence type="ECO:0000256" key="7">
    <source>
        <dbReference type="ARBA" id="ARBA00022840"/>
    </source>
</evidence>
<dbReference type="PROSITE" id="PS00902">
    <property type="entry name" value="GLUTAMATE_5_KINASE"/>
    <property type="match status" value="1"/>
</dbReference>
<evidence type="ECO:0000256" key="5">
    <source>
        <dbReference type="ARBA" id="ARBA00022741"/>
    </source>
</evidence>
<accession>A0A4Q9KMX4</accession>
<dbReference type="SUPFAM" id="SSF88697">
    <property type="entry name" value="PUA domain-like"/>
    <property type="match status" value="1"/>
</dbReference>
<comment type="pathway">
    <text evidence="8">Amino-acid biosynthesis; L-proline biosynthesis; L-glutamate 5-semialdehyde from L-glutamate: step 1/2.</text>
</comment>
<dbReference type="CDD" id="cd04242">
    <property type="entry name" value="AAK_G5K_ProB"/>
    <property type="match status" value="1"/>
</dbReference>
<comment type="caution">
    <text evidence="10">The sequence shown here is derived from an EMBL/GenBank/DDBJ whole genome shotgun (WGS) entry which is preliminary data.</text>
</comment>
<dbReference type="HAMAP" id="MF_00456">
    <property type="entry name" value="ProB"/>
    <property type="match status" value="1"/>
</dbReference>
<evidence type="ECO:0000313" key="11">
    <source>
        <dbReference type="Proteomes" id="UP000291933"/>
    </source>
</evidence>
<dbReference type="GO" id="GO:0003723">
    <property type="term" value="F:RNA binding"/>
    <property type="evidence" value="ECO:0007669"/>
    <property type="project" value="InterPro"/>
</dbReference>
<evidence type="ECO:0000256" key="2">
    <source>
        <dbReference type="ARBA" id="ARBA00022605"/>
    </source>
</evidence>
<evidence type="ECO:0000256" key="3">
    <source>
        <dbReference type="ARBA" id="ARBA00022650"/>
    </source>
</evidence>
<dbReference type="GO" id="GO:0005524">
    <property type="term" value="F:ATP binding"/>
    <property type="evidence" value="ECO:0007669"/>
    <property type="project" value="UniProtKB-KW"/>
</dbReference>
<evidence type="ECO:0000256" key="8">
    <source>
        <dbReference type="HAMAP-Rule" id="MF_00456"/>
    </source>
</evidence>
<keyword evidence="11" id="KW-1185">Reference proteome</keyword>
<feature type="binding site" evidence="8">
    <location>
        <begin position="174"/>
        <end position="175"/>
    </location>
    <ligand>
        <name>ATP</name>
        <dbReference type="ChEBI" id="CHEBI:30616"/>
    </ligand>
</feature>
<keyword evidence="5 8" id="KW-0547">Nucleotide-binding</keyword>
<dbReference type="CDD" id="cd21157">
    <property type="entry name" value="PUA_G5K"/>
    <property type="match status" value="1"/>
</dbReference>
<dbReference type="SMART" id="SM00359">
    <property type="entry name" value="PUA"/>
    <property type="match status" value="1"/>
</dbReference>
<comment type="similarity">
    <text evidence="8">Belongs to the glutamate 5-kinase family.</text>
</comment>
<dbReference type="GO" id="GO:0005829">
    <property type="term" value="C:cytosol"/>
    <property type="evidence" value="ECO:0007669"/>
    <property type="project" value="TreeGrafter"/>
</dbReference>
<dbReference type="InterPro" id="IPR002478">
    <property type="entry name" value="PUA"/>
</dbReference>
<dbReference type="NCBIfam" id="TIGR01027">
    <property type="entry name" value="proB"/>
    <property type="match status" value="1"/>
</dbReference>
<keyword evidence="4 8" id="KW-0808">Transferase</keyword>
<comment type="subcellular location">
    <subcellularLocation>
        <location evidence="8">Cytoplasm</location>
    </subcellularLocation>
</comment>
<feature type="binding site" evidence="8">
    <location>
        <position position="142"/>
    </location>
    <ligand>
        <name>substrate</name>
    </ligand>
</feature>
<dbReference type="Pfam" id="PF01472">
    <property type="entry name" value="PUA"/>
    <property type="match status" value="1"/>
</dbReference>